<feature type="domain" description="Tyr recombinase" evidence="5">
    <location>
        <begin position="219"/>
        <end position="390"/>
    </location>
</feature>
<evidence type="ECO:0000256" key="3">
    <source>
        <dbReference type="ARBA" id="ARBA00023172"/>
    </source>
</evidence>
<dbReference type="RefSeq" id="WP_394484362.1">
    <property type="nucleotide sequence ID" value="NZ_JBIGHV010000013.1"/>
</dbReference>
<keyword evidence="3" id="KW-0233">DNA recombination</keyword>
<accession>A0ABW7FD26</accession>
<dbReference type="SUPFAM" id="SSF56349">
    <property type="entry name" value="DNA breaking-rejoining enzymes"/>
    <property type="match status" value="1"/>
</dbReference>
<evidence type="ECO:0000313" key="8">
    <source>
        <dbReference type="Proteomes" id="UP001606210"/>
    </source>
</evidence>
<dbReference type="InterPro" id="IPR013762">
    <property type="entry name" value="Integrase-like_cat_sf"/>
</dbReference>
<reference evidence="7 8" key="1">
    <citation type="submission" date="2024-08" db="EMBL/GenBank/DDBJ databases">
        <authorList>
            <person name="Lu H."/>
        </authorList>
    </citation>
    <scope>NUCLEOTIDE SEQUENCE [LARGE SCALE GENOMIC DNA]</scope>
    <source>
        <strain evidence="7 8">LYH14W</strain>
    </source>
</reference>
<keyword evidence="1" id="KW-0229">DNA integration</keyword>
<keyword evidence="8" id="KW-1185">Reference proteome</keyword>
<organism evidence="7 8">
    <name type="scientific">Pelomonas parva</name>
    <dbReference type="NCBI Taxonomy" id="3299032"/>
    <lineage>
        <taxon>Bacteria</taxon>
        <taxon>Pseudomonadati</taxon>
        <taxon>Pseudomonadota</taxon>
        <taxon>Betaproteobacteria</taxon>
        <taxon>Burkholderiales</taxon>
        <taxon>Sphaerotilaceae</taxon>
        <taxon>Roseateles</taxon>
    </lineage>
</organism>
<gene>
    <name evidence="7" type="ORF">ACG00Y_26770</name>
</gene>
<evidence type="ECO:0000256" key="1">
    <source>
        <dbReference type="ARBA" id="ARBA00022908"/>
    </source>
</evidence>
<dbReference type="PROSITE" id="PS51898">
    <property type="entry name" value="TYR_RECOMBINASE"/>
    <property type="match status" value="1"/>
</dbReference>
<dbReference type="InterPro" id="IPR044068">
    <property type="entry name" value="CB"/>
</dbReference>
<dbReference type="PANTHER" id="PTHR30349">
    <property type="entry name" value="PHAGE INTEGRASE-RELATED"/>
    <property type="match status" value="1"/>
</dbReference>
<sequence>MGAKIDTVDARTRAKPRSEPYWVRLAGGCMLGYRKLTAGSVGAWYARYRDPETGHRAKTSLGDFSKLPLAQRYDAAKKEAEQWFTHLGRGGAVVASTVKAVCENYVKHVRATAGKGDDTADDLQARFARWVDDAPIGRVAVTKLTRRQVETWRAELAATPVVIDPRAKNPRTRTRAASSVNRDCAALRAALNYAHDMDDVTTDTAWRVALRPTKGADGRRTVYLDREQRRKLIGCVDEEFVEFVKGMTHLPLRPGALAALTVGHLDKKNGVLSIGKDKAGQDRRIKLPKATASILARLTTDKLPAAPLFARAGGGAWNKDAWKKPMKAAAAAAGLPAGTVLYTLRHSTITDLVVGGLDLLTVAQLSGTSVEMIEKHYGHLRADHAAEALAKLVL</sequence>
<proteinExistence type="predicted"/>
<evidence type="ECO:0000256" key="2">
    <source>
        <dbReference type="ARBA" id="ARBA00023125"/>
    </source>
</evidence>
<dbReference type="PANTHER" id="PTHR30349:SF88">
    <property type="entry name" value="BLL1584 PROTEIN"/>
    <property type="match status" value="1"/>
</dbReference>
<dbReference type="InterPro" id="IPR050090">
    <property type="entry name" value="Tyrosine_recombinase_XerCD"/>
</dbReference>
<dbReference type="Gene3D" id="1.10.150.130">
    <property type="match status" value="1"/>
</dbReference>
<dbReference type="PROSITE" id="PS51900">
    <property type="entry name" value="CB"/>
    <property type="match status" value="1"/>
</dbReference>
<evidence type="ECO:0000313" key="7">
    <source>
        <dbReference type="EMBL" id="MFG6433540.1"/>
    </source>
</evidence>
<dbReference type="InterPro" id="IPR010998">
    <property type="entry name" value="Integrase_recombinase_N"/>
</dbReference>
<dbReference type="InterPro" id="IPR002104">
    <property type="entry name" value="Integrase_catalytic"/>
</dbReference>
<evidence type="ECO:0000259" key="6">
    <source>
        <dbReference type="PROSITE" id="PS51900"/>
    </source>
</evidence>
<feature type="domain" description="Core-binding (CB)" evidence="6">
    <location>
        <begin position="96"/>
        <end position="195"/>
    </location>
</feature>
<dbReference type="Pfam" id="PF00589">
    <property type="entry name" value="Phage_integrase"/>
    <property type="match status" value="1"/>
</dbReference>
<keyword evidence="2 4" id="KW-0238">DNA-binding</keyword>
<evidence type="ECO:0000256" key="4">
    <source>
        <dbReference type="PROSITE-ProRule" id="PRU01248"/>
    </source>
</evidence>
<dbReference type="Proteomes" id="UP001606210">
    <property type="component" value="Unassembled WGS sequence"/>
</dbReference>
<comment type="caution">
    <text evidence="7">The sequence shown here is derived from an EMBL/GenBank/DDBJ whole genome shotgun (WGS) entry which is preliminary data.</text>
</comment>
<dbReference type="InterPro" id="IPR011010">
    <property type="entry name" value="DNA_brk_join_enz"/>
</dbReference>
<dbReference type="EMBL" id="JBIGHV010000013">
    <property type="protein sequence ID" value="MFG6433540.1"/>
    <property type="molecule type" value="Genomic_DNA"/>
</dbReference>
<evidence type="ECO:0000259" key="5">
    <source>
        <dbReference type="PROSITE" id="PS51898"/>
    </source>
</evidence>
<name>A0ABW7FD26_9BURK</name>
<protein>
    <submittedName>
        <fullName evidence="7">Tyrosine-type recombinase/integrase</fullName>
    </submittedName>
</protein>
<dbReference type="Gene3D" id="1.10.443.10">
    <property type="entry name" value="Intergrase catalytic core"/>
    <property type="match status" value="1"/>
</dbReference>